<dbReference type="AlphaFoldDB" id="A0AAV5AC08"/>
<reference evidence="2" key="1">
    <citation type="submission" date="2021-10" db="EMBL/GenBank/DDBJ databases">
        <title>De novo Genome Assembly of Clathrus columnatus (Basidiomycota, Fungi) Using Illumina and Nanopore Sequence Data.</title>
        <authorList>
            <person name="Ogiso-Tanaka E."/>
            <person name="Itagaki H."/>
            <person name="Hosoya T."/>
            <person name="Hosaka K."/>
        </authorList>
    </citation>
    <scope>NUCLEOTIDE SEQUENCE</scope>
    <source>
        <strain evidence="2">MO-923</strain>
    </source>
</reference>
<accession>A0AAV5AC08</accession>
<comment type="caution">
    <text evidence="2">The sequence shown here is derived from an EMBL/GenBank/DDBJ whole genome shotgun (WGS) entry which is preliminary data.</text>
</comment>
<sequence>MAYSNSKPLPDVPDVTYVHGLCVESNTLLNTLLHQAIIEQGLEDYWSESIREALCELGRYIESNDIIIGICSLLKLGNQLKRSFTSFDSRWFYQAQQDRTKSKVKTGTDRPKVIELDATESHIPSLSNESKLKEIQQRISSQSLLPPLAPMHLLIAVSSLTTTTIKQDFNNNASVSSDSKPPAISFQKDVFHLLSHGHKDPDAGSVIYGLDNWRSDLQFAYIVGGTFTFKNISSECLFESLLSILRVSLYVYFSLLLEQKLLHTFHIPLQYPPLVPLTSHSSPKLPTLPISIPDEFTPTVENSKAIASKSGSRIWSFISRKTENIFHRMSGSPSLNTEDEDAALDLITPDETGPSSRNPTSESLQESQVGIPEFSNRTECFEREQSGPFTASVQRLLDSTCILSTSLGVRFPPPPLLLQLAAREEEQGFLSITSNNNSSISSFNTSAATPHNNIRITGIEKTGLSSIIGWENRESRGMGMRGIKGFIRQQGLTVLYRKYSRIGSVKRPCGKPFCMMYRYYFRNGDDHTTPDPCIGEVIEILCHDGLSSEQCPIEDCKELLCNHVHSWTCDDVTVEAYVDRNVEHYYDREDKDIIIWQSCSVCKEETPRTRIDAGT</sequence>
<gene>
    <name evidence="2" type="ORF">Clacol_004783</name>
</gene>
<evidence type="ECO:0000256" key="1">
    <source>
        <dbReference type="SAM" id="MobiDB-lite"/>
    </source>
</evidence>
<keyword evidence="3" id="KW-1185">Reference proteome</keyword>
<dbReference type="Proteomes" id="UP001050691">
    <property type="component" value="Unassembled WGS sequence"/>
</dbReference>
<proteinExistence type="predicted"/>
<feature type="region of interest" description="Disordered" evidence="1">
    <location>
        <begin position="347"/>
        <end position="371"/>
    </location>
</feature>
<protein>
    <submittedName>
        <fullName evidence="2">Uncharacterized protein</fullName>
    </submittedName>
</protein>
<feature type="compositionally biased region" description="Polar residues" evidence="1">
    <location>
        <begin position="353"/>
        <end position="368"/>
    </location>
</feature>
<organism evidence="2 3">
    <name type="scientific">Clathrus columnatus</name>
    <dbReference type="NCBI Taxonomy" id="1419009"/>
    <lineage>
        <taxon>Eukaryota</taxon>
        <taxon>Fungi</taxon>
        <taxon>Dikarya</taxon>
        <taxon>Basidiomycota</taxon>
        <taxon>Agaricomycotina</taxon>
        <taxon>Agaricomycetes</taxon>
        <taxon>Phallomycetidae</taxon>
        <taxon>Phallales</taxon>
        <taxon>Clathraceae</taxon>
        <taxon>Clathrus</taxon>
    </lineage>
</organism>
<name>A0AAV5AC08_9AGAM</name>
<evidence type="ECO:0000313" key="2">
    <source>
        <dbReference type="EMBL" id="GJJ10556.1"/>
    </source>
</evidence>
<evidence type="ECO:0000313" key="3">
    <source>
        <dbReference type="Proteomes" id="UP001050691"/>
    </source>
</evidence>
<dbReference type="EMBL" id="BPWL01000005">
    <property type="protein sequence ID" value="GJJ10556.1"/>
    <property type="molecule type" value="Genomic_DNA"/>
</dbReference>